<dbReference type="InterPro" id="IPR027417">
    <property type="entry name" value="P-loop_NTPase"/>
</dbReference>
<name>A0AAP6JEF2_9GAMM</name>
<keyword evidence="1" id="KW-0813">Transport</keyword>
<dbReference type="GO" id="GO:0043190">
    <property type="term" value="C:ATP-binding cassette (ABC) transporter complex"/>
    <property type="evidence" value="ECO:0007669"/>
    <property type="project" value="UniProtKB-ARBA"/>
</dbReference>
<proteinExistence type="predicted"/>
<evidence type="ECO:0000256" key="2">
    <source>
        <dbReference type="ARBA" id="ARBA00022741"/>
    </source>
</evidence>
<dbReference type="InterPro" id="IPR003439">
    <property type="entry name" value="ABC_transporter-like_ATP-bd"/>
</dbReference>
<dbReference type="Pfam" id="PF00005">
    <property type="entry name" value="ABC_tran"/>
    <property type="match status" value="1"/>
</dbReference>
<evidence type="ECO:0000256" key="3">
    <source>
        <dbReference type="ARBA" id="ARBA00022840"/>
    </source>
</evidence>
<keyword evidence="6" id="KW-1185">Reference proteome</keyword>
<gene>
    <name evidence="5" type="ORF">VCB98_04440</name>
</gene>
<comment type="caution">
    <text evidence="5">The sequence shown here is derived from an EMBL/GenBank/DDBJ whole genome shotgun (WGS) entry which is preliminary data.</text>
</comment>
<dbReference type="GO" id="GO:0016887">
    <property type="term" value="F:ATP hydrolysis activity"/>
    <property type="evidence" value="ECO:0007669"/>
    <property type="project" value="InterPro"/>
</dbReference>
<evidence type="ECO:0000259" key="4">
    <source>
        <dbReference type="PROSITE" id="PS50893"/>
    </source>
</evidence>
<dbReference type="PROSITE" id="PS50893">
    <property type="entry name" value="ABC_TRANSPORTER_2"/>
    <property type="match status" value="1"/>
</dbReference>
<dbReference type="FunFam" id="3.40.50.300:FF:000042">
    <property type="entry name" value="Maltose/maltodextrin ABC transporter, ATP-binding protein"/>
    <property type="match status" value="1"/>
</dbReference>
<dbReference type="PROSITE" id="PS00211">
    <property type="entry name" value="ABC_TRANSPORTER_1"/>
    <property type="match status" value="1"/>
</dbReference>
<organism evidence="5 6">
    <name type="scientific">Natronospira elongata</name>
    <dbReference type="NCBI Taxonomy" id="3110268"/>
    <lineage>
        <taxon>Bacteria</taxon>
        <taxon>Pseudomonadati</taxon>
        <taxon>Pseudomonadota</taxon>
        <taxon>Gammaproteobacteria</taxon>
        <taxon>Natronospirales</taxon>
        <taxon>Natronospiraceae</taxon>
        <taxon>Natronospira</taxon>
    </lineage>
</organism>
<dbReference type="SUPFAM" id="SSF52540">
    <property type="entry name" value="P-loop containing nucleoside triphosphate hydrolases"/>
    <property type="match status" value="1"/>
</dbReference>
<accession>A0AAP6JEF2</accession>
<protein>
    <submittedName>
        <fullName evidence="5">ABC transporter ATP-binding protein</fullName>
    </submittedName>
</protein>
<dbReference type="PANTHER" id="PTHR42781:SF4">
    <property type="entry name" value="SPERMIDINE_PUTRESCINE IMPORT ATP-BINDING PROTEIN POTA"/>
    <property type="match status" value="1"/>
</dbReference>
<dbReference type="Proteomes" id="UP001302316">
    <property type="component" value="Unassembled WGS sequence"/>
</dbReference>
<dbReference type="EMBL" id="JAYGII010000006">
    <property type="protein sequence ID" value="MEA5445067.1"/>
    <property type="molecule type" value="Genomic_DNA"/>
</dbReference>
<evidence type="ECO:0000256" key="1">
    <source>
        <dbReference type="ARBA" id="ARBA00022448"/>
    </source>
</evidence>
<dbReference type="InterPro" id="IPR003593">
    <property type="entry name" value="AAA+_ATPase"/>
</dbReference>
<dbReference type="AlphaFoldDB" id="A0AAP6JEF2"/>
<keyword evidence="2" id="KW-0547">Nucleotide-binding</keyword>
<dbReference type="Gene3D" id="3.40.50.300">
    <property type="entry name" value="P-loop containing nucleotide triphosphate hydrolases"/>
    <property type="match status" value="1"/>
</dbReference>
<dbReference type="RefSeq" id="WP_346050698.1">
    <property type="nucleotide sequence ID" value="NZ_JAYGII010000006.1"/>
</dbReference>
<dbReference type="SMART" id="SM00382">
    <property type="entry name" value="AAA"/>
    <property type="match status" value="1"/>
</dbReference>
<reference evidence="5 6" key="1">
    <citation type="submission" date="2023-12" db="EMBL/GenBank/DDBJ databases">
        <title>Whole-genome sequencing of halo(alkali)philic microorganisms from hypersaline lakes.</title>
        <authorList>
            <person name="Sorokin D.Y."/>
            <person name="Merkel A.Y."/>
            <person name="Messina E."/>
            <person name="Yakimov M."/>
        </authorList>
    </citation>
    <scope>NUCLEOTIDE SEQUENCE [LARGE SCALE GENOMIC DNA]</scope>
    <source>
        <strain evidence="5 6">AB-CW1</strain>
    </source>
</reference>
<dbReference type="PANTHER" id="PTHR42781">
    <property type="entry name" value="SPERMIDINE/PUTRESCINE IMPORT ATP-BINDING PROTEIN POTA"/>
    <property type="match status" value="1"/>
</dbReference>
<evidence type="ECO:0000313" key="5">
    <source>
        <dbReference type="EMBL" id="MEA5445067.1"/>
    </source>
</evidence>
<dbReference type="InterPro" id="IPR050093">
    <property type="entry name" value="ABC_SmlMolc_Importer"/>
</dbReference>
<sequence length="356" mass="39334">MSVFLECHQLHKQFDGNPVLDGIDFSLDRGECLVLLGPSGCGKSTLLNIIAGLLAADQGELRCDGEVLDAPAQGFHRPMRDRRFSMVFQDFSLWPHMTVAENVAFGLRVRGAHRSRIREQVEQALARVRMSDFLDRKPEQLSGGQQQRVAIARALAVQPRLLLLDEPLSALDARLREDLKTELGALLQDSGVTSVYVTHDQSEAMTLGDRIALMKGGRIEQIGPPEQVYREPSSCFVAEFLGSSNLLPYQRQANEVAVQGGLRLSLNGQAERLPAQGNCMLRREAVCISQSACCPGDDVIELSAICRQMHFLGDRHEAFAELENGHTLRGIADGPVREGATVRVRFPRNALRFLPD</sequence>
<evidence type="ECO:0000313" key="6">
    <source>
        <dbReference type="Proteomes" id="UP001302316"/>
    </source>
</evidence>
<dbReference type="GO" id="GO:0140359">
    <property type="term" value="F:ABC-type transporter activity"/>
    <property type="evidence" value="ECO:0007669"/>
    <property type="project" value="UniProtKB-ARBA"/>
</dbReference>
<dbReference type="GO" id="GO:0005524">
    <property type="term" value="F:ATP binding"/>
    <property type="evidence" value="ECO:0007669"/>
    <property type="project" value="UniProtKB-KW"/>
</dbReference>
<dbReference type="InterPro" id="IPR017871">
    <property type="entry name" value="ABC_transporter-like_CS"/>
</dbReference>
<feature type="domain" description="ABC transporter" evidence="4">
    <location>
        <begin position="5"/>
        <end position="241"/>
    </location>
</feature>
<keyword evidence="3 5" id="KW-0067">ATP-binding</keyword>